<dbReference type="AlphaFoldDB" id="A0AAN7UPG1"/>
<proteinExistence type="predicted"/>
<sequence>MAIWLVDLEYLAFWACHGHELVKEPSFAKRKLTGAFMQIQRTAFAAVVSIFIKFKYNTINVIDLEEPS</sequence>
<name>A0AAN7UPG1_9PEZI</name>
<evidence type="ECO:0000313" key="1">
    <source>
        <dbReference type="EMBL" id="KAK5636660.1"/>
    </source>
</evidence>
<accession>A0AAN7UPG1</accession>
<reference evidence="1 2" key="1">
    <citation type="submission" date="2023-10" db="EMBL/GenBank/DDBJ databases">
        <title>Draft genome sequence of Xylaria bambusicola isolate GMP-LS, the root and basal stem rot pathogen of sugarcane in Indonesia.</title>
        <authorList>
            <person name="Selvaraj P."/>
            <person name="Muralishankar V."/>
            <person name="Muruganantham S."/>
            <person name="Sp S."/>
            <person name="Haryani S."/>
            <person name="Lau K.J.X."/>
            <person name="Naqvi N.I."/>
        </authorList>
    </citation>
    <scope>NUCLEOTIDE SEQUENCE [LARGE SCALE GENOMIC DNA]</scope>
    <source>
        <strain evidence="1">GMP-LS</strain>
    </source>
</reference>
<comment type="caution">
    <text evidence="1">The sequence shown here is derived from an EMBL/GenBank/DDBJ whole genome shotgun (WGS) entry which is preliminary data.</text>
</comment>
<organism evidence="1 2">
    <name type="scientific">Xylaria bambusicola</name>
    <dbReference type="NCBI Taxonomy" id="326684"/>
    <lineage>
        <taxon>Eukaryota</taxon>
        <taxon>Fungi</taxon>
        <taxon>Dikarya</taxon>
        <taxon>Ascomycota</taxon>
        <taxon>Pezizomycotina</taxon>
        <taxon>Sordariomycetes</taxon>
        <taxon>Xylariomycetidae</taxon>
        <taxon>Xylariales</taxon>
        <taxon>Xylariaceae</taxon>
        <taxon>Xylaria</taxon>
    </lineage>
</organism>
<protein>
    <submittedName>
        <fullName evidence="1">Uncharacterized protein</fullName>
    </submittedName>
</protein>
<gene>
    <name evidence="1" type="ORF">RRF57_012372</name>
</gene>
<dbReference type="Proteomes" id="UP001305414">
    <property type="component" value="Unassembled WGS sequence"/>
</dbReference>
<evidence type="ECO:0000313" key="2">
    <source>
        <dbReference type="Proteomes" id="UP001305414"/>
    </source>
</evidence>
<keyword evidence="2" id="KW-1185">Reference proteome</keyword>
<dbReference type="EMBL" id="JAWHQM010000074">
    <property type="protein sequence ID" value="KAK5636660.1"/>
    <property type="molecule type" value="Genomic_DNA"/>
</dbReference>